<organism evidence="8 17">
    <name type="scientific">Rotaria magnacalcarata</name>
    <dbReference type="NCBI Taxonomy" id="392030"/>
    <lineage>
        <taxon>Eukaryota</taxon>
        <taxon>Metazoa</taxon>
        <taxon>Spiralia</taxon>
        <taxon>Gnathifera</taxon>
        <taxon>Rotifera</taxon>
        <taxon>Eurotatoria</taxon>
        <taxon>Bdelloidea</taxon>
        <taxon>Philodinida</taxon>
        <taxon>Philodinidae</taxon>
        <taxon>Rotaria</taxon>
    </lineage>
</organism>
<evidence type="ECO:0000313" key="10">
    <source>
        <dbReference type="EMBL" id="CAF2171052.1"/>
    </source>
</evidence>
<dbReference type="InterPro" id="IPR000533">
    <property type="entry name" value="Tropomyosin"/>
</dbReference>
<evidence type="ECO:0000313" key="9">
    <source>
        <dbReference type="EMBL" id="CAF2138347.1"/>
    </source>
</evidence>
<evidence type="ECO:0000313" key="13">
    <source>
        <dbReference type="EMBL" id="CAF4259224.1"/>
    </source>
</evidence>
<dbReference type="EMBL" id="CAJOBF010008627">
    <property type="protein sequence ID" value="CAF4259224.1"/>
    <property type="molecule type" value="Genomic_DNA"/>
</dbReference>
<evidence type="ECO:0000313" key="15">
    <source>
        <dbReference type="EMBL" id="CAF4830377.1"/>
    </source>
</evidence>
<dbReference type="EMBL" id="CAJNOW010017276">
    <property type="protein sequence ID" value="CAF1656258.1"/>
    <property type="molecule type" value="Genomic_DNA"/>
</dbReference>
<dbReference type="EMBL" id="CAJNRF010012196">
    <property type="protein sequence ID" value="CAF2138347.1"/>
    <property type="molecule type" value="Genomic_DNA"/>
</dbReference>
<dbReference type="Pfam" id="PF00261">
    <property type="entry name" value="Tropomyosin"/>
    <property type="match status" value="1"/>
</dbReference>
<evidence type="ECO:0000313" key="11">
    <source>
        <dbReference type="EMBL" id="CAF4087020.1"/>
    </source>
</evidence>
<evidence type="ECO:0000313" key="7">
    <source>
        <dbReference type="EMBL" id="CAF1656258.1"/>
    </source>
</evidence>
<evidence type="ECO:0000256" key="3">
    <source>
        <dbReference type="ARBA" id="ARBA00022737"/>
    </source>
</evidence>
<protein>
    <submittedName>
        <fullName evidence="8">Uncharacterized protein</fullName>
    </submittedName>
</protein>
<dbReference type="Proteomes" id="UP000663842">
    <property type="component" value="Unassembled WGS sequence"/>
</dbReference>
<evidence type="ECO:0000256" key="2">
    <source>
        <dbReference type="ARBA" id="ARBA00009036"/>
    </source>
</evidence>
<dbReference type="Gene3D" id="1.20.5.170">
    <property type="match status" value="1"/>
</dbReference>
<dbReference type="EMBL" id="CAJNOV010000639">
    <property type="protein sequence ID" value="CAF1032736.1"/>
    <property type="molecule type" value="Genomic_DNA"/>
</dbReference>
<name>A0A816USZ9_9BILA</name>
<evidence type="ECO:0000313" key="16">
    <source>
        <dbReference type="Proteomes" id="UP000663866"/>
    </source>
</evidence>
<dbReference type="SUPFAM" id="SSF57997">
    <property type="entry name" value="Tropomyosin"/>
    <property type="match status" value="1"/>
</dbReference>
<dbReference type="EMBL" id="CAJOBG010006439">
    <property type="protein sequence ID" value="CAF4187006.1"/>
    <property type="molecule type" value="Genomic_DNA"/>
</dbReference>
<dbReference type="Proteomes" id="UP000663855">
    <property type="component" value="Unassembled WGS sequence"/>
</dbReference>
<dbReference type="EMBL" id="CAJNRE010018612">
    <property type="protein sequence ID" value="CAF2171052.1"/>
    <property type="molecule type" value="Genomic_DNA"/>
</dbReference>
<comment type="caution">
    <text evidence="8">The sequence shown here is derived from an EMBL/GenBank/DDBJ whole genome shotgun (WGS) entry which is preliminary data.</text>
</comment>
<dbReference type="Proteomes" id="UP000663887">
    <property type="component" value="Unassembled WGS sequence"/>
</dbReference>
<dbReference type="Proteomes" id="UP000676336">
    <property type="component" value="Unassembled WGS sequence"/>
</dbReference>
<dbReference type="Proteomes" id="UP000663866">
    <property type="component" value="Unassembled WGS sequence"/>
</dbReference>
<evidence type="ECO:0000313" key="8">
    <source>
        <dbReference type="EMBL" id="CAF2112771.1"/>
    </source>
</evidence>
<dbReference type="Proteomes" id="UP000681967">
    <property type="component" value="Unassembled WGS sequence"/>
</dbReference>
<keyword evidence="4" id="KW-0175">Coiled coil</keyword>
<keyword evidence="3" id="KW-0677">Repeat</keyword>
<feature type="region of interest" description="Disordered" evidence="5">
    <location>
        <begin position="137"/>
        <end position="173"/>
    </location>
</feature>
<dbReference type="EMBL" id="CAJOBJ010156927">
    <property type="protein sequence ID" value="CAF4830377.1"/>
    <property type="molecule type" value="Genomic_DNA"/>
</dbReference>
<dbReference type="EMBL" id="CAJOBI010007485">
    <property type="protein sequence ID" value="CAF4087020.1"/>
    <property type="molecule type" value="Genomic_DNA"/>
</dbReference>
<dbReference type="EMBL" id="CAJOBH010041603">
    <property type="protein sequence ID" value="CAF4331559.1"/>
    <property type="molecule type" value="Genomic_DNA"/>
</dbReference>
<keyword evidence="16" id="KW-1185">Reference proteome</keyword>
<proteinExistence type="inferred from homology"/>
<dbReference type="Proteomes" id="UP000663856">
    <property type="component" value="Unassembled WGS sequence"/>
</dbReference>
<evidence type="ECO:0000313" key="12">
    <source>
        <dbReference type="EMBL" id="CAF4187006.1"/>
    </source>
</evidence>
<dbReference type="Proteomes" id="UP000681720">
    <property type="component" value="Unassembled WGS sequence"/>
</dbReference>
<evidence type="ECO:0000256" key="4">
    <source>
        <dbReference type="ARBA" id="ARBA00023054"/>
    </source>
</evidence>
<evidence type="ECO:0000256" key="1">
    <source>
        <dbReference type="ARBA" id="ARBA00002987"/>
    </source>
</evidence>
<dbReference type="Proteomes" id="UP000663824">
    <property type="component" value="Unassembled WGS sequence"/>
</dbReference>
<comment type="similarity">
    <text evidence="2">Belongs to the tropomyosin family.</text>
</comment>
<sequence length="173" mass="19511">MLNTIDTPIDASLNVSPQELPLIQIVESNPDNKTDQADQLTTQLTEAVKIPEATQNNVEDQRYQENSKILTELQERIERAELRATAAEPRIVSLEQDIRSAYVQMKSLIQSKETIRSKEGNYQNNIAELQARLQAAQQRTSEAEGGAGNMQHKIDQLQEKLAMERTKSSQAKH</sequence>
<dbReference type="PANTHER" id="PTHR19269">
    <property type="entry name" value="TROPOMYOSIN"/>
    <property type="match status" value="1"/>
</dbReference>
<evidence type="ECO:0000256" key="5">
    <source>
        <dbReference type="SAM" id="MobiDB-lite"/>
    </source>
</evidence>
<dbReference type="OrthoDB" id="10041789at2759"/>
<dbReference type="Proteomes" id="UP000663834">
    <property type="component" value="Unassembled WGS sequence"/>
</dbReference>
<evidence type="ECO:0000313" key="17">
    <source>
        <dbReference type="Proteomes" id="UP000663887"/>
    </source>
</evidence>
<reference evidence="8" key="1">
    <citation type="submission" date="2021-02" db="EMBL/GenBank/DDBJ databases">
        <authorList>
            <person name="Nowell W R."/>
        </authorList>
    </citation>
    <scope>NUCLEOTIDE SEQUENCE</scope>
</reference>
<evidence type="ECO:0000313" key="6">
    <source>
        <dbReference type="EMBL" id="CAF1032736.1"/>
    </source>
</evidence>
<comment type="function">
    <text evidence="1">Tropomyosin, in association with the troponin complex, plays a central role in the calcium dependent regulation of muscle contraction.</text>
</comment>
<accession>A0A816USZ9</accession>
<feature type="compositionally biased region" description="Basic and acidic residues" evidence="5">
    <location>
        <begin position="152"/>
        <end position="167"/>
    </location>
</feature>
<dbReference type="AlphaFoldDB" id="A0A816USZ9"/>
<gene>
    <name evidence="14" type="ORF">BYL167_LOCUS28710</name>
    <name evidence="6" type="ORF">CJN711_LOCUS3880</name>
    <name evidence="15" type="ORF">GIL414_LOCUS48424</name>
    <name evidence="7" type="ORF">KQP761_LOCUS31041</name>
    <name evidence="10" type="ORF">MBJ925_LOCUS33817</name>
    <name evidence="12" type="ORF">OVN521_LOCUS25613</name>
    <name evidence="11" type="ORF">SMN809_LOCUS16631</name>
    <name evidence="13" type="ORF">UXM345_LOCUS31178</name>
    <name evidence="9" type="ORF">WKI299_LOCUS27803</name>
    <name evidence="8" type="ORF">XDN619_LOCUS21103</name>
</gene>
<dbReference type="EMBL" id="CAJNRG010009349">
    <property type="protein sequence ID" value="CAF2112771.1"/>
    <property type="molecule type" value="Genomic_DNA"/>
</dbReference>
<evidence type="ECO:0000313" key="14">
    <source>
        <dbReference type="EMBL" id="CAF4331559.1"/>
    </source>
</evidence>